<reference evidence="2" key="1">
    <citation type="submission" date="2023-05" db="EMBL/GenBank/DDBJ databases">
        <authorList>
            <person name="Zhang X."/>
        </authorList>
    </citation>
    <scope>NUCLEOTIDE SEQUENCE</scope>
    <source>
        <strain evidence="2">YF14B1</strain>
    </source>
</reference>
<feature type="domain" description="Resolvase/invertase-type recombinase catalytic" evidence="1">
    <location>
        <begin position="2"/>
        <end position="147"/>
    </location>
</feature>
<dbReference type="GO" id="GO:0000150">
    <property type="term" value="F:DNA strand exchange activity"/>
    <property type="evidence" value="ECO:0007669"/>
    <property type="project" value="InterPro"/>
</dbReference>
<accession>A0AAE3U843</accession>
<dbReference type="Gene3D" id="3.40.50.1390">
    <property type="entry name" value="Resolvase, N-terminal catalytic domain"/>
    <property type="match status" value="1"/>
</dbReference>
<dbReference type="Proteomes" id="UP001241110">
    <property type="component" value="Unassembled WGS sequence"/>
</dbReference>
<protein>
    <submittedName>
        <fullName evidence="2">Recombinase family protein</fullName>
    </submittedName>
</protein>
<evidence type="ECO:0000313" key="2">
    <source>
        <dbReference type="EMBL" id="MDJ1480289.1"/>
    </source>
</evidence>
<dbReference type="InterPro" id="IPR006119">
    <property type="entry name" value="Resolv_N"/>
</dbReference>
<name>A0AAE3U843_9BACT</name>
<sequence length="191" mass="22221">MKVAIYTRVSTKDQQSENQLIQLQEFCHRSDYTIFEIYTDYVSGSKSEKDRSEFARLMSDATKRKFDLVLFWSLDRFSREGAVKTLHYFQRLEEHSVGFRSLQEPYIDSTGIFKEAIISLLATLAKQERLRISERTKAGLDKARRDGKQIGRKAISEELAAKIRNEKRQGKSNRDIARLFNISPSTVPKYL</sequence>
<dbReference type="SUPFAM" id="SSF53041">
    <property type="entry name" value="Resolvase-like"/>
    <property type="match status" value="1"/>
</dbReference>
<dbReference type="AlphaFoldDB" id="A0AAE3U843"/>
<dbReference type="PANTHER" id="PTHR30461:SF23">
    <property type="entry name" value="DNA RECOMBINASE-RELATED"/>
    <property type="match status" value="1"/>
</dbReference>
<organism evidence="2 3">
    <name type="scientific">Xanthocytophaga flava</name>
    <dbReference type="NCBI Taxonomy" id="3048013"/>
    <lineage>
        <taxon>Bacteria</taxon>
        <taxon>Pseudomonadati</taxon>
        <taxon>Bacteroidota</taxon>
        <taxon>Cytophagia</taxon>
        <taxon>Cytophagales</taxon>
        <taxon>Rhodocytophagaceae</taxon>
        <taxon>Xanthocytophaga</taxon>
    </lineage>
</organism>
<dbReference type="RefSeq" id="WP_313976861.1">
    <property type="nucleotide sequence ID" value="NZ_JASJOS010000003.1"/>
</dbReference>
<dbReference type="PROSITE" id="PS51736">
    <property type="entry name" value="RECOMBINASES_3"/>
    <property type="match status" value="1"/>
</dbReference>
<dbReference type="InterPro" id="IPR036162">
    <property type="entry name" value="Resolvase-like_N_sf"/>
</dbReference>
<dbReference type="PANTHER" id="PTHR30461">
    <property type="entry name" value="DNA-INVERTASE FROM LAMBDOID PROPHAGE"/>
    <property type="match status" value="1"/>
</dbReference>
<dbReference type="Pfam" id="PF00239">
    <property type="entry name" value="Resolvase"/>
    <property type="match status" value="1"/>
</dbReference>
<proteinExistence type="predicted"/>
<comment type="caution">
    <text evidence="2">The sequence shown here is derived from an EMBL/GenBank/DDBJ whole genome shotgun (WGS) entry which is preliminary data.</text>
</comment>
<evidence type="ECO:0000259" key="1">
    <source>
        <dbReference type="PROSITE" id="PS51736"/>
    </source>
</evidence>
<dbReference type="EMBL" id="JASJOS010000003">
    <property type="protein sequence ID" value="MDJ1480289.1"/>
    <property type="molecule type" value="Genomic_DNA"/>
</dbReference>
<dbReference type="GO" id="GO:0003677">
    <property type="term" value="F:DNA binding"/>
    <property type="evidence" value="ECO:0007669"/>
    <property type="project" value="InterPro"/>
</dbReference>
<dbReference type="CDD" id="cd03768">
    <property type="entry name" value="SR_ResInv"/>
    <property type="match status" value="1"/>
</dbReference>
<gene>
    <name evidence="2" type="ORF">QNI16_07320</name>
</gene>
<evidence type="ECO:0000313" key="3">
    <source>
        <dbReference type="Proteomes" id="UP001241110"/>
    </source>
</evidence>
<dbReference type="SMART" id="SM00857">
    <property type="entry name" value="Resolvase"/>
    <property type="match status" value="1"/>
</dbReference>
<dbReference type="InterPro" id="IPR050639">
    <property type="entry name" value="SSR_resolvase"/>
</dbReference>